<dbReference type="InterPro" id="IPR000160">
    <property type="entry name" value="GGDEF_dom"/>
</dbReference>
<feature type="transmembrane region" description="Helical" evidence="4">
    <location>
        <begin position="75"/>
        <end position="93"/>
    </location>
</feature>
<dbReference type="EC" id="2.7.7.65" evidence="2"/>
<dbReference type="FunFam" id="3.30.70.270:FF:000001">
    <property type="entry name" value="Diguanylate cyclase domain protein"/>
    <property type="match status" value="1"/>
</dbReference>
<keyword evidence="4" id="KW-1133">Transmembrane helix</keyword>
<name>A0A3Q0KZF9_VIBVU</name>
<dbReference type="CDD" id="cd01949">
    <property type="entry name" value="GGDEF"/>
    <property type="match status" value="1"/>
</dbReference>
<feature type="transmembrane region" description="Helical" evidence="4">
    <location>
        <begin position="147"/>
        <end position="168"/>
    </location>
</feature>
<feature type="domain" description="GGDEF" evidence="5">
    <location>
        <begin position="209"/>
        <end position="337"/>
    </location>
</feature>
<dbReference type="Proteomes" id="UP000002275">
    <property type="component" value="Chromosome II"/>
</dbReference>
<evidence type="ECO:0000256" key="4">
    <source>
        <dbReference type="SAM" id="Phobius"/>
    </source>
</evidence>
<evidence type="ECO:0000256" key="1">
    <source>
        <dbReference type="ARBA" id="ARBA00001946"/>
    </source>
</evidence>
<dbReference type="EMBL" id="AE016796">
    <property type="protein sequence ID" value="AAO07911.1"/>
    <property type="molecule type" value="Genomic_DNA"/>
</dbReference>
<dbReference type="Pfam" id="PF00990">
    <property type="entry name" value="GGDEF"/>
    <property type="match status" value="1"/>
</dbReference>
<dbReference type="GO" id="GO:0043709">
    <property type="term" value="P:cell adhesion involved in single-species biofilm formation"/>
    <property type="evidence" value="ECO:0007669"/>
    <property type="project" value="TreeGrafter"/>
</dbReference>
<dbReference type="PANTHER" id="PTHR45138">
    <property type="entry name" value="REGULATORY COMPONENTS OF SENSORY TRANSDUCTION SYSTEM"/>
    <property type="match status" value="1"/>
</dbReference>
<dbReference type="SMART" id="SM00267">
    <property type="entry name" value="GGDEF"/>
    <property type="match status" value="1"/>
</dbReference>
<feature type="transmembrane region" description="Helical" evidence="4">
    <location>
        <begin position="99"/>
        <end position="115"/>
    </location>
</feature>
<dbReference type="PANTHER" id="PTHR45138:SF9">
    <property type="entry name" value="DIGUANYLATE CYCLASE DGCM-RELATED"/>
    <property type="match status" value="1"/>
</dbReference>
<evidence type="ECO:0000259" key="5">
    <source>
        <dbReference type="PROSITE" id="PS50887"/>
    </source>
</evidence>
<dbReference type="PROSITE" id="PS50887">
    <property type="entry name" value="GGDEF"/>
    <property type="match status" value="1"/>
</dbReference>
<dbReference type="NCBIfam" id="TIGR00254">
    <property type="entry name" value="GGDEF"/>
    <property type="match status" value="1"/>
</dbReference>
<dbReference type="GO" id="GO:0052621">
    <property type="term" value="F:diguanylate cyclase activity"/>
    <property type="evidence" value="ECO:0007669"/>
    <property type="project" value="UniProtKB-EC"/>
</dbReference>
<dbReference type="InterPro" id="IPR043128">
    <property type="entry name" value="Rev_trsase/Diguanyl_cyclase"/>
</dbReference>
<keyword evidence="4" id="KW-0472">Membrane</keyword>
<dbReference type="KEGG" id="vvu:VV2_1000"/>
<dbReference type="SUPFAM" id="SSF55073">
    <property type="entry name" value="Nucleotide cyclase"/>
    <property type="match status" value="1"/>
</dbReference>
<dbReference type="GO" id="GO:1902201">
    <property type="term" value="P:negative regulation of bacterial-type flagellum-dependent cell motility"/>
    <property type="evidence" value="ECO:0007669"/>
    <property type="project" value="TreeGrafter"/>
</dbReference>
<evidence type="ECO:0000313" key="7">
    <source>
        <dbReference type="Proteomes" id="UP000002275"/>
    </source>
</evidence>
<keyword evidence="4" id="KW-0812">Transmembrane</keyword>
<dbReference type="Pfam" id="PF20966">
    <property type="entry name" value="MASE6"/>
    <property type="match status" value="1"/>
</dbReference>
<evidence type="ECO:0000256" key="3">
    <source>
        <dbReference type="ARBA" id="ARBA00034247"/>
    </source>
</evidence>
<gene>
    <name evidence="6" type="ordered locus">VV2_1000</name>
</gene>
<proteinExistence type="predicted"/>
<sequence>MEGNMDINELDGSLTLRLKVLKGMSLGIGSLAALMAIGNFVISQSYIYGTLEGLYALYSWHVYRQIDRGSVFNGHKYIMSLCITLLVILGTFLKPTVNGVFFWSLVLPIVYYLLLGYKVGFAATACLFLIQIVNITYQFYLEQYFDMLTMMINFAFCYFSIAAIAHVYEFNRVSTENKLSKLATLDPLTGTNNRLALKHRYQALKTQGTAFFLLVLDIDHFKAINDEYGHDGGDCVLRSVVKTMAHVVGEENVFRQGGEEFCILLAGVSHQHALKTAETIRQNIGDTPIHYREGAISVTVSIGLAEAHASSCVDEINRQADANLYDAKSQGRNRVVA</sequence>
<reference evidence="6 7" key="2">
    <citation type="journal article" date="2003" name="Infect. Immun.">
        <title>Characterization and pathogenic significance of Vibrio vulnificus antigens preferentially expressed in septicemic patients.</title>
        <authorList>
            <person name="Kim Y.R."/>
            <person name="Lee S.E."/>
            <person name="Kim C.M."/>
            <person name="Kim S.Y."/>
            <person name="Shin E.K."/>
            <person name="Shin D.H."/>
            <person name="Chung S.S."/>
            <person name="Choy H.E."/>
            <person name="Progulske-Fox A."/>
            <person name="Hillman J.D."/>
            <person name="Handfield M."/>
            <person name="Rhee J.H."/>
        </authorList>
    </citation>
    <scope>NUCLEOTIDE SEQUENCE [LARGE SCALE GENOMIC DNA]</scope>
    <source>
        <strain evidence="6 7">CMCP6</strain>
    </source>
</reference>
<dbReference type="GO" id="GO:0005886">
    <property type="term" value="C:plasma membrane"/>
    <property type="evidence" value="ECO:0007669"/>
    <property type="project" value="TreeGrafter"/>
</dbReference>
<protein>
    <recommendedName>
        <fullName evidence="2">diguanylate cyclase</fullName>
        <ecNumber evidence="2">2.7.7.65</ecNumber>
    </recommendedName>
</protein>
<evidence type="ECO:0000313" key="6">
    <source>
        <dbReference type="EMBL" id="AAO07911.1"/>
    </source>
</evidence>
<dbReference type="InterPro" id="IPR048435">
    <property type="entry name" value="MASE6"/>
</dbReference>
<feature type="transmembrane region" description="Helical" evidence="4">
    <location>
        <begin position="20"/>
        <end position="40"/>
    </location>
</feature>
<dbReference type="InterPro" id="IPR050469">
    <property type="entry name" value="Diguanylate_Cyclase"/>
</dbReference>
<organism evidence="6 7">
    <name type="scientific">Vibrio vulnificus (strain CMCP6)</name>
    <dbReference type="NCBI Taxonomy" id="216895"/>
    <lineage>
        <taxon>Bacteria</taxon>
        <taxon>Pseudomonadati</taxon>
        <taxon>Pseudomonadota</taxon>
        <taxon>Gammaproteobacteria</taxon>
        <taxon>Vibrionales</taxon>
        <taxon>Vibrionaceae</taxon>
        <taxon>Vibrio</taxon>
    </lineage>
</organism>
<dbReference type="Gene3D" id="3.30.70.270">
    <property type="match status" value="1"/>
</dbReference>
<dbReference type="InterPro" id="IPR029787">
    <property type="entry name" value="Nucleotide_cyclase"/>
</dbReference>
<comment type="catalytic activity">
    <reaction evidence="3">
        <text>2 GTP = 3',3'-c-di-GMP + 2 diphosphate</text>
        <dbReference type="Rhea" id="RHEA:24898"/>
        <dbReference type="ChEBI" id="CHEBI:33019"/>
        <dbReference type="ChEBI" id="CHEBI:37565"/>
        <dbReference type="ChEBI" id="CHEBI:58805"/>
        <dbReference type="EC" id="2.7.7.65"/>
    </reaction>
</comment>
<reference evidence="7" key="1">
    <citation type="submission" date="2002-12" db="EMBL/GenBank/DDBJ databases">
        <title>Complete genome sequence of Vibrio vulnificus CMCP6.</title>
        <authorList>
            <person name="Rhee J.H."/>
            <person name="Kim S.Y."/>
            <person name="Chung S.S."/>
            <person name="Kim J.J."/>
            <person name="Moon Y.H."/>
            <person name="Jeong H."/>
            <person name="Choy H.E."/>
        </authorList>
    </citation>
    <scope>NUCLEOTIDE SEQUENCE [LARGE SCALE GENOMIC DNA]</scope>
    <source>
        <strain evidence="7">CMCP6</strain>
    </source>
</reference>
<reference evidence="6 7" key="3">
    <citation type="journal article" date="2011" name="Mol. Syst. Biol.">
        <title>Integrative genome-scale metabolic analysis of Vibrio vulnificus for drug targeting and discovery.</title>
        <authorList>
            <person name="Kim H.U."/>
            <person name="Kim S.Y."/>
            <person name="Jeong H."/>
            <person name="Kim T.Y."/>
            <person name="Kim J.J."/>
            <person name="Choy H.E."/>
            <person name="Yi K.Y."/>
            <person name="Rhee J.H."/>
            <person name="Lee S.Y."/>
        </authorList>
    </citation>
    <scope>NUCLEOTIDE SEQUENCE [LARGE SCALE GENOMIC DNA]</scope>
    <source>
        <strain evidence="6 7">CMCP6</strain>
    </source>
</reference>
<accession>A0A3Q0KZF9</accession>
<evidence type="ECO:0000256" key="2">
    <source>
        <dbReference type="ARBA" id="ARBA00012528"/>
    </source>
</evidence>
<dbReference type="AlphaFoldDB" id="A0A3Q0KZF9"/>
<comment type="cofactor">
    <cofactor evidence="1">
        <name>Mg(2+)</name>
        <dbReference type="ChEBI" id="CHEBI:18420"/>
    </cofactor>
</comment>